<dbReference type="GO" id="GO:0006777">
    <property type="term" value="P:Mo-molybdopterin cofactor biosynthetic process"/>
    <property type="evidence" value="ECO:0007669"/>
    <property type="project" value="InterPro"/>
</dbReference>
<dbReference type="RefSeq" id="WP_073377095.1">
    <property type="nucleotide sequence ID" value="NZ_FQXS01000017.1"/>
</dbReference>
<accession>A0A1M5X797</accession>
<dbReference type="CDD" id="cd03116">
    <property type="entry name" value="MobB"/>
    <property type="match status" value="1"/>
</dbReference>
<organism evidence="2 3">
    <name type="scientific">Desulfofustis glycolicus DSM 9705</name>
    <dbReference type="NCBI Taxonomy" id="1121409"/>
    <lineage>
        <taxon>Bacteria</taxon>
        <taxon>Pseudomonadati</taxon>
        <taxon>Thermodesulfobacteriota</taxon>
        <taxon>Desulfobulbia</taxon>
        <taxon>Desulfobulbales</taxon>
        <taxon>Desulfocapsaceae</taxon>
        <taxon>Desulfofustis</taxon>
    </lineage>
</organism>
<gene>
    <name evidence="2" type="ORF">SAMN02745124_02823</name>
</gene>
<dbReference type="Proteomes" id="UP000184139">
    <property type="component" value="Unassembled WGS sequence"/>
</dbReference>
<dbReference type="GO" id="GO:0005525">
    <property type="term" value="F:GTP binding"/>
    <property type="evidence" value="ECO:0007669"/>
    <property type="project" value="InterPro"/>
</dbReference>
<evidence type="ECO:0000259" key="1">
    <source>
        <dbReference type="Pfam" id="PF03205"/>
    </source>
</evidence>
<keyword evidence="3" id="KW-1185">Reference proteome</keyword>
<dbReference type="PANTHER" id="PTHR40072">
    <property type="entry name" value="MOLYBDOPTERIN-GUANINE DINUCLEOTIDE BIOSYNTHESIS ADAPTER PROTEIN-RELATED"/>
    <property type="match status" value="1"/>
</dbReference>
<dbReference type="EMBL" id="FQXS01000017">
    <property type="protein sequence ID" value="SHH95448.1"/>
    <property type="molecule type" value="Genomic_DNA"/>
</dbReference>
<protein>
    <submittedName>
        <fullName evidence="2">Molybdopterin-guanine dinucleotide biosynthesis protein B</fullName>
    </submittedName>
</protein>
<reference evidence="2 3" key="1">
    <citation type="submission" date="2016-11" db="EMBL/GenBank/DDBJ databases">
        <authorList>
            <person name="Jaros S."/>
            <person name="Januszkiewicz K."/>
            <person name="Wedrychowicz H."/>
        </authorList>
    </citation>
    <scope>NUCLEOTIDE SEQUENCE [LARGE SCALE GENOMIC DNA]</scope>
    <source>
        <strain evidence="2 3">DSM 9705</strain>
    </source>
</reference>
<dbReference type="PANTHER" id="PTHR40072:SF1">
    <property type="entry name" value="MOLYBDOPTERIN-GUANINE DINUCLEOTIDE BIOSYNTHESIS ADAPTER PROTEIN"/>
    <property type="match status" value="1"/>
</dbReference>
<dbReference type="STRING" id="1121409.SAMN02745124_02823"/>
<dbReference type="InterPro" id="IPR004435">
    <property type="entry name" value="MobB_dom"/>
</dbReference>
<dbReference type="Pfam" id="PF03205">
    <property type="entry name" value="MobB"/>
    <property type="match status" value="1"/>
</dbReference>
<dbReference type="SUPFAM" id="SSF52540">
    <property type="entry name" value="P-loop containing nucleoside triphosphate hydrolases"/>
    <property type="match status" value="1"/>
</dbReference>
<dbReference type="NCBIfam" id="TIGR00176">
    <property type="entry name" value="mobB"/>
    <property type="match status" value="1"/>
</dbReference>
<dbReference type="AlphaFoldDB" id="A0A1M5X797"/>
<proteinExistence type="predicted"/>
<sequence length="215" mass="23692">MTAIVSFIGWHDSGKTSLAAHVVFSLKQLGYRVGVVKSSCESGIVFDTPGTDTDRHRQAGADAVMLVAPDQTVLSAGPCNLPLTALVHRYLPDVDIVIAEGFKQARQIAKIEVVRNPEQMLRREVHGVIAVATDLEIVADYVFRLDEAEEIALFLEKRFLRVDGRGPEKAALLVNGRKVIMKPFIQESLAGVVCGYINSLKVNETIQEIELRIRL</sequence>
<evidence type="ECO:0000313" key="2">
    <source>
        <dbReference type="EMBL" id="SHH95448.1"/>
    </source>
</evidence>
<name>A0A1M5X797_9BACT</name>
<feature type="domain" description="Molybdopterin-guanine dinucleotide biosynthesis protein B (MobB)" evidence="1">
    <location>
        <begin position="4"/>
        <end position="134"/>
    </location>
</feature>
<evidence type="ECO:0000313" key="3">
    <source>
        <dbReference type="Proteomes" id="UP000184139"/>
    </source>
</evidence>
<dbReference type="InterPro" id="IPR052539">
    <property type="entry name" value="MGD_biosynthesis_adapter"/>
</dbReference>
<dbReference type="OrthoDB" id="9786803at2"/>
<dbReference type="Gene3D" id="3.40.50.300">
    <property type="entry name" value="P-loop containing nucleotide triphosphate hydrolases"/>
    <property type="match status" value="1"/>
</dbReference>
<dbReference type="InterPro" id="IPR027417">
    <property type="entry name" value="P-loop_NTPase"/>
</dbReference>